<feature type="transmembrane region" description="Helical" evidence="6">
    <location>
        <begin position="80"/>
        <end position="101"/>
    </location>
</feature>
<feature type="transmembrane region" description="Helical" evidence="6">
    <location>
        <begin position="363"/>
        <end position="386"/>
    </location>
</feature>
<feature type="transmembrane region" description="Helical" evidence="6">
    <location>
        <begin position="107"/>
        <end position="126"/>
    </location>
</feature>
<feature type="transmembrane region" description="Helical" evidence="6">
    <location>
        <begin position="276"/>
        <end position="294"/>
    </location>
</feature>
<dbReference type="GO" id="GO:0005886">
    <property type="term" value="C:plasma membrane"/>
    <property type="evidence" value="ECO:0007669"/>
    <property type="project" value="UniProtKB-SubCell"/>
</dbReference>
<feature type="transmembrane region" description="Helical" evidence="6">
    <location>
        <begin position="244"/>
        <end position="264"/>
    </location>
</feature>
<dbReference type="SUPFAM" id="SSF103473">
    <property type="entry name" value="MFS general substrate transporter"/>
    <property type="match status" value="1"/>
</dbReference>
<feature type="transmembrane region" description="Helical" evidence="6">
    <location>
        <begin position="169"/>
        <end position="188"/>
    </location>
</feature>
<dbReference type="PANTHER" id="PTHR43124">
    <property type="entry name" value="PURINE EFFLUX PUMP PBUE"/>
    <property type="match status" value="1"/>
</dbReference>
<dbReference type="GO" id="GO:0022857">
    <property type="term" value="F:transmembrane transporter activity"/>
    <property type="evidence" value="ECO:0007669"/>
    <property type="project" value="InterPro"/>
</dbReference>
<feature type="transmembrane region" description="Helical" evidence="6">
    <location>
        <begin position="12"/>
        <end position="36"/>
    </location>
</feature>
<keyword evidence="3 6" id="KW-0812">Transmembrane</keyword>
<evidence type="ECO:0000313" key="9">
    <source>
        <dbReference type="Proteomes" id="UP000004088"/>
    </source>
</evidence>
<feature type="transmembrane region" description="Helical" evidence="6">
    <location>
        <begin position="138"/>
        <end position="157"/>
    </location>
</feature>
<feature type="domain" description="Major facilitator superfamily (MFS) profile" evidence="7">
    <location>
        <begin position="7"/>
        <end position="390"/>
    </location>
</feature>
<evidence type="ECO:0000256" key="3">
    <source>
        <dbReference type="ARBA" id="ARBA00022692"/>
    </source>
</evidence>
<evidence type="ECO:0000256" key="5">
    <source>
        <dbReference type="ARBA" id="ARBA00023136"/>
    </source>
</evidence>
<keyword evidence="5 6" id="KW-0472">Membrane</keyword>
<evidence type="ECO:0000313" key="8">
    <source>
        <dbReference type="EMBL" id="EGC16534.1"/>
    </source>
</evidence>
<organism evidence="8 9">
    <name type="scientific">Kingella denitrificans ATCC 33394</name>
    <dbReference type="NCBI Taxonomy" id="888741"/>
    <lineage>
        <taxon>Bacteria</taxon>
        <taxon>Pseudomonadati</taxon>
        <taxon>Pseudomonadota</taxon>
        <taxon>Betaproteobacteria</taxon>
        <taxon>Neisseriales</taxon>
        <taxon>Neisseriaceae</taxon>
        <taxon>Kingella</taxon>
    </lineage>
</organism>
<dbReference type="EMBL" id="AEWV01000041">
    <property type="protein sequence ID" value="EGC16534.1"/>
    <property type="molecule type" value="Genomic_DNA"/>
</dbReference>
<feature type="transmembrane region" description="Helical" evidence="6">
    <location>
        <begin position="56"/>
        <end position="73"/>
    </location>
</feature>
<keyword evidence="4 6" id="KW-1133">Transmembrane helix</keyword>
<feature type="transmembrane region" description="Helical" evidence="6">
    <location>
        <begin position="333"/>
        <end position="357"/>
    </location>
</feature>
<comment type="subcellular location">
    <subcellularLocation>
        <location evidence="1">Cell membrane</location>
        <topology evidence="1">Multi-pass membrane protein</topology>
    </subcellularLocation>
</comment>
<evidence type="ECO:0000256" key="1">
    <source>
        <dbReference type="ARBA" id="ARBA00004651"/>
    </source>
</evidence>
<dbReference type="STRING" id="888741.HMPREF9098_2128"/>
<accession>F0F1Z3</accession>
<dbReference type="AlphaFoldDB" id="F0F1Z3"/>
<evidence type="ECO:0000259" key="7">
    <source>
        <dbReference type="PROSITE" id="PS50850"/>
    </source>
</evidence>
<keyword evidence="2" id="KW-1003">Cell membrane</keyword>
<evidence type="ECO:0000256" key="2">
    <source>
        <dbReference type="ARBA" id="ARBA00022475"/>
    </source>
</evidence>
<dbReference type="Proteomes" id="UP000004088">
    <property type="component" value="Unassembled WGS sequence"/>
</dbReference>
<protein>
    <submittedName>
        <fullName evidence="8">Transporter, major facilitator family protein</fullName>
    </submittedName>
</protein>
<sequence length="397" mass="42626">MSKKINALKVAYLRVLVFACAAFVVNTTEFIPVALLSDIGQSFGLPVSQVGLMITVYAWVVTLMSLPFMLLTANIERKKLLMGVFAVFIAGHVLSVCAWNFEILLLSRTVIALSHALFWALTAALVMRVAPKGKRQQALGWLSLGTSMAMILGLPLGRMIGQALGWRTTFGLIALMAFGLMVLMYRLLPTLESRNSGSLKSVPVLLKRPLLLGLYFLTMTAVTAHFAVYSYIEPFVLQIAHMGGGAATMLLLVFGVSGMAASWLFGRFHPKYPQPFLMTALAFLTASLLLLLPLSGNQTALFGLVFVWGVAIACLGLAMNMRVLQLAPDATDVATSMFSAIFNIGIGGGALLGGLVMRHSENGLAHIGWVGAALAAFAALVFAAVYQKFRHTAPAKP</sequence>
<comment type="caution">
    <text evidence="8">The sequence shown here is derived from an EMBL/GenBank/DDBJ whole genome shotgun (WGS) entry which is preliminary data.</text>
</comment>
<keyword evidence="9" id="KW-1185">Reference proteome</keyword>
<dbReference type="InterPro" id="IPR011701">
    <property type="entry name" value="MFS"/>
</dbReference>
<reference evidence="8 9" key="1">
    <citation type="submission" date="2011-01" db="EMBL/GenBank/DDBJ databases">
        <authorList>
            <person name="Muzny D."/>
            <person name="Qin X."/>
            <person name="Deng J."/>
            <person name="Jiang H."/>
            <person name="Liu Y."/>
            <person name="Qu J."/>
            <person name="Song X.-Z."/>
            <person name="Zhang L."/>
            <person name="Thornton R."/>
            <person name="Coyle M."/>
            <person name="Francisco L."/>
            <person name="Jackson L."/>
            <person name="Javaid M."/>
            <person name="Korchina V."/>
            <person name="Kovar C."/>
            <person name="Mata R."/>
            <person name="Mathew T."/>
            <person name="Ngo R."/>
            <person name="Nguyen L."/>
            <person name="Nguyen N."/>
            <person name="Okwuonu G."/>
            <person name="Ongeri F."/>
            <person name="Pham C."/>
            <person name="Simmons D."/>
            <person name="Wilczek-Boney K."/>
            <person name="Hale W."/>
            <person name="Jakkamsetti A."/>
            <person name="Pham P."/>
            <person name="Ruth R."/>
            <person name="San Lucas F."/>
            <person name="Warren J."/>
            <person name="Zhang J."/>
            <person name="Zhao Z."/>
            <person name="Zhou C."/>
            <person name="Zhu D."/>
            <person name="Lee S."/>
            <person name="Bess C."/>
            <person name="Blankenburg K."/>
            <person name="Forbes L."/>
            <person name="Fu Q."/>
            <person name="Gubbala S."/>
            <person name="Hirani K."/>
            <person name="Jayaseelan J.C."/>
            <person name="Lara F."/>
            <person name="Munidasa M."/>
            <person name="Palculict T."/>
            <person name="Patil S."/>
            <person name="Pu L.-L."/>
            <person name="Saada N."/>
            <person name="Tang L."/>
            <person name="Weissenberger G."/>
            <person name="Zhu Y."/>
            <person name="Hemphill L."/>
            <person name="Shang Y."/>
            <person name="Youmans B."/>
            <person name="Ayvaz T."/>
            <person name="Ross M."/>
            <person name="Santibanez J."/>
            <person name="Aqrawi P."/>
            <person name="Gross S."/>
            <person name="Joshi V."/>
            <person name="Fowler G."/>
            <person name="Nazareth L."/>
            <person name="Reid J."/>
            <person name="Worley K."/>
            <person name="Petrosino J."/>
            <person name="Highlander S."/>
            <person name="Gibbs R."/>
        </authorList>
    </citation>
    <scope>NUCLEOTIDE SEQUENCE [LARGE SCALE GENOMIC DNA]</scope>
    <source>
        <strain evidence="8 9">ATCC 33394</strain>
    </source>
</reference>
<proteinExistence type="predicted"/>
<dbReference type="PROSITE" id="PS50850">
    <property type="entry name" value="MFS"/>
    <property type="match status" value="1"/>
</dbReference>
<dbReference type="InterPro" id="IPR036259">
    <property type="entry name" value="MFS_trans_sf"/>
</dbReference>
<dbReference type="RefSeq" id="WP_003784252.1">
    <property type="nucleotide sequence ID" value="NZ_GL870929.1"/>
</dbReference>
<name>F0F1Z3_9NEIS</name>
<feature type="transmembrane region" description="Helical" evidence="6">
    <location>
        <begin position="300"/>
        <end position="321"/>
    </location>
</feature>
<feature type="transmembrane region" description="Helical" evidence="6">
    <location>
        <begin position="209"/>
        <end position="232"/>
    </location>
</feature>
<dbReference type="Gene3D" id="1.20.1250.20">
    <property type="entry name" value="MFS general substrate transporter like domains"/>
    <property type="match status" value="1"/>
</dbReference>
<dbReference type="Pfam" id="PF07690">
    <property type="entry name" value="MFS_1"/>
    <property type="match status" value="1"/>
</dbReference>
<dbReference type="InterPro" id="IPR020846">
    <property type="entry name" value="MFS_dom"/>
</dbReference>
<dbReference type="InterPro" id="IPR050189">
    <property type="entry name" value="MFS_Efflux_Transporters"/>
</dbReference>
<dbReference type="HOGENOM" id="CLU_001265_61_1_4"/>
<dbReference type="NCBIfam" id="NF002921">
    <property type="entry name" value="PRK03545.1"/>
    <property type="match status" value="1"/>
</dbReference>
<evidence type="ECO:0000256" key="4">
    <source>
        <dbReference type="ARBA" id="ARBA00022989"/>
    </source>
</evidence>
<dbReference type="CDD" id="cd17324">
    <property type="entry name" value="MFS_NepI_like"/>
    <property type="match status" value="1"/>
</dbReference>
<dbReference type="PANTHER" id="PTHR43124:SF4">
    <property type="entry name" value="SUGAR EFFLUX TRANSPORTER"/>
    <property type="match status" value="1"/>
</dbReference>
<evidence type="ECO:0000256" key="6">
    <source>
        <dbReference type="SAM" id="Phobius"/>
    </source>
</evidence>
<gene>
    <name evidence="8" type="primary">araJ</name>
    <name evidence="8" type="ORF">HMPREF9098_2128</name>
</gene>